<name>A0A6C0C5U9_9ZZZZ</name>
<sequence length="118" mass="13455">MSTQSTVSCANCYHYGVYDLFGNLTIPCTNCAEENCWTWNGKKCYGSMGHGAENSVQCIVMMKYNLVRPRLIKSLPAAYPNQGIYDTEQEADEHIMKSLPEEAREPYAKYVEERRIAK</sequence>
<dbReference type="EMBL" id="MN739347">
    <property type="protein sequence ID" value="QHS99800.1"/>
    <property type="molecule type" value="Genomic_DNA"/>
</dbReference>
<protein>
    <submittedName>
        <fullName evidence="1">Uncharacterized protein</fullName>
    </submittedName>
</protein>
<organism evidence="1">
    <name type="scientific">viral metagenome</name>
    <dbReference type="NCBI Taxonomy" id="1070528"/>
    <lineage>
        <taxon>unclassified sequences</taxon>
        <taxon>metagenomes</taxon>
        <taxon>organismal metagenomes</taxon>
    </lineage>
</organism>
<dbReference type="AlphaFoldDB" id="A0A6C0C5U9"/>
<proteinExistence type="predicted"/>
<evidence type="ECO:0000313" key="1">
    <source>
        <dbReference type="EMBL" id="QHS99800.1"/>
    </source>
</evidence>
<accession>A0A6C0C5U9</accession>
<reference evidence="1" key="1">
    <citation type="journal article" date="2020" name="Nature">
        <title>Giant virus diversity and host interactions through global metagenomics.</title>
        <authorList>
            <person name="Schulz F."/>
            <person name="Roux S."/>
            <person name="Paez-Espino D."/>
            <person name="Jungbluth S."/>
            <person name="Walsh D.A."/>
            <person name="Denef V.J."/>
            <person name="McMahon K.D."/>
            <person name="Konstantinidis K.T."/>
            <person name="Eloe-Fadrosh E.A."/>
            <person name="Kyrpides N.C."/>
            <person name="Woyke T."/>
        </authorList>
    </citation>
    <scope>NUCLEOTIDE SEQUENCE</scope>
    <source>
        <strain evidence="1">GVMAG-M-3300020187-37</strain>
    </source>
</reference>